<dbReference type="InterPro" id="IPR029035">
    <property type="entry name" value="DHS-like_NAD/FAD-binding_dom"/>
</dbReference>
<dbReference type="GO" id="GO:0005739">
    <property type="term" value="C:mitochondrion"/>
    <property type="evidence" value="ECO:0007669"/>
    <property type="project" value="UniProtKB-SubCell"/>
</dbReference>
<comment type="similarity">
    <text evidence="6">Belongs to the sirtuin family. Class III subfamily.</text>
</comment>
<dbReference type="PANTHER" id="PTHR11085:SF10">
    <property type="entry name" value="NAD-DEPENDENT PROTEIN DEACYLASE SIRTUIN-5, MITOCHONDRIAL-RELATED"/>
    <property type="match status" value="1"/>
</dbReference>
<comment type="catalytic activity">
    <reaction evidence="6">
        <text>N(6)-malonyl-L-lysyl-[protein] + NAD(+) + H2O = 2''-O-malonyl-ADP-D-ribose + nicotinamide + L-lysyl-[protein]</text>
        <dbReference type="Rhea" id="RHEA:47672"/>
        <dbReference type="Rhea" id="RHEA-COMP:9752"/>
        <dbReference type="Rhea" id="RHEA-COMP:11878"/>
        <dbReference type="ChEBI" id="CHEBI:15377"/>
        <dbReference type="ChEBI" id="CHEBI:17154"/>
        <dbReference type="ChEBI" id="CHEBI:29969"/>
        <dbReference type="ChEBI" id="CHEBI:57540"/>
        <dbReference type="ChEBI" id="CHEBI:87831"/>
        <dbReference type="ChEBI" id="CHEBI:87833"/>
    </reaction>
</comment>
<dbReference type="OrthoDB" id="424302at2759"/>
<dbReference type="InterPro" id="IPR050134">
    <property type="entry name" value="NAD-dep_sirtuin_deacylases"/>
</dbReference>
<feature type="domain" description="Deacetylase sirtuin-type" evidence="8">
    <location>
        <begin position="5"/>
        <end position="295"/>
    </location>
</feature>
<dbReference type="InterPro" id="IPR026590">
    <property type="entry name" value="Ssirtuin_cat_dom"/>
</dbReference>
<feature type="binding site" evidence="6">
    <location>
        <position position="281"/>
    </location>
    <ligand>
        <name>NAD(+)</name>
        <dbReference type="ChEBI" id="CHEBI:57540"/>
    </ligand>
</feature>
<dbReference type="GO" id="GO:0008270">
    <property type="term" value="F:zinc ion binding"/>
    <property type="evidence" value="ECO:0007669"/>
    <property type="project" value="UniProtKB-UniRule"/>
</dbReference>
<evidence type="ECO:0000256" key="7">
    <source>
        <dbReference type="PROSITE-ProRule" id="PRU00236"/>
    </source>
</evidence>
<dbReference type="InterPro" id="IPR026591">
    <property type="entry name" value="Sirtuin_cat_small_dom_sf"/>
</dbReference>
<dbReference type="Pfam" id="PF02146">
    <property type="entry name" value="SIR2"/>
    <property type="match status" value="1"/>
</dbReference>
<feature type="active site" description="Proton acceptor" evidence="6 7">
    <location>
        <position position="147"/>
    </location>
</feature>
<keyword evidence="3 6" id="KW-0808">Transferase</keyword>
<feature type="binding site" evidence="7">
    <location>
        <position position="160"/>
    </location>
    <ligand>
        <name>Zn(2+)</name>
        <dbReference type="ChEBI" id="CHEBI:29105"/>
    </ligand>
</feature>
<feature type="binding site" evidence="6">
    <location>
        <position position="74"/>
    </location>
    <ligand>
        <name>substrate</name>
    </ligand>
</feature>
<accession>A0A9P6JVZ6</accession>
<comment type="catalytic activity">
    <reaction evidence="6">
        <text>N(6)-succinyl-L-lysyl-[protein] + NAD(+) + H2O = 2''-O-succinyl-ADP-D-ribose + nicotinamide + L-lysyl-[protein]</text>
        <dbReference type="Rhea" id="RHEA:47668"/>
        <dbReference type="Rhea" id="RHEA-COMP:9752"/>
        <dbReference type="Rhea" id="RHEA-COMP:11877"/>
        <dbReference type="ChEBI" id="CHEBI:15377"/>
        <dbReference type="ChEBI" id="CHEBI:17154"/>
        <dbReference type="ChEBI" id="CHEBI:29969"/>
        <dbReference type="ChEBI" id="CHEBI:57540"/>
        <dbReference type="ChEBI" id="CHEBI:87830"/>
        <dbReference type="ChEBI" id="CHEBI:87832"/>
    </reaction>
</comment>
<organism evidence="9 10">
    <name type="scientific">Crepidotus variabilis</name>
    <dbReference type="NCBI Taxonomy" id="179855"/>
    <lineage>
        <taxon>Eukaryota</taxon>
        <taxon>Fungi</taxon>
        <taxon>Dikarya</taxon>
        <taxon>Basidiomycota</taxon>
        <taxon>Agaricomycotina</taxon>
        <taxon>Agaricomycetes</taxon>
        <taxon>Agaricomycetidae</taxon>
        <taxon>Agaricales</taxon>
        <taxon>Agaricineae</taxon>
        <taxon>Crepidotaceae</taxon>
        <taxon>Crepidotus</taxon>
    </lineage>
</organism>
<reference evidence="9" key="1">
    <citation type="submission" date="2020-11" db="EMBL/GenBank/DDBJ databases">
        <authorList>
            <consortium name="DOE Joint Genome Institute"/>
            <person name="Ahrendt S."/>
            <person name="Riley R."/>
            <person name="Andreopoulos W."/>
            <person name="Labutti K."/>
            <person name="Pangilinan J."/>
            <person name="Ruiz-Duenas F.J."/>
            <person name="Barrasa J.M."/>
            <person name="Sanchez-Garcia M."/>
            <person name="Camarero S."/>
            <person name="Miyauchi S."/>
            <person name="Serrano A."/>
            <person name="Linde D."/>
            <person name="Babiker R."/>
            <person name="Drula E."/>
            <person name="Ayuso-Fernandez I."/>
            <person name="Pacheco R."/>
            <person name="Padilla G."/>
            <person name="Ferreira P."/>
            <person name="Barriuso J."/>
            <person name="Kellner H."/>
            <person name="Castanera R."/>
            <person name="Alfaro M."/>
            <person name="Ramirez L."/>
            <person name="Pisabarro A.G."/>
            <person name="Kuo A."/>
            <person name="Tritt A."/>
            <person name="Lipzen A."/>
            <person name="He G."/>
            <person name="Yan M."/>
            <person name="Ng V."/>
            <person name="Cullen D."/>
            <person name="Martin F."/>
            <person name="Rosso M.-N."/>
            <person name="Henrissat B."/>
            <person name="Hibbett D."/>
            <person name="Martinez A.T."/>
            <person name="Grigoriev I.V."/>
        </authorList>
    </citation>
    <scope>NUCLEOTIDE SEQUENCE</scope>
    <source>
        <strain evidence="9">CBS 506.95</strain>
    </source>
</reference>
<keyword evidence="4 6" id="KW-0520">NAD</keyword>
<dbReference type="PANTHER" id="PTHR11085">
    <property type="entry name" value="NAD-DEPENDENT PROTEIN DEACYLASE SIRTUIN-5, MITOCHONDRIAL-RELATED"/>
    <property type="match status" value="1"/>
</dbReference>
<comment type="function">
    <text evidence="6">NAD-dependent lysine demalonylase, desuccinylase and deglutarylase that specifically removes malonyl, succinyl and glutaryl groups on target proteins. Has weak NAD-dependent protein deacetylase activity; however this activity may not be physiologically relevant in vivo.</text>
</comment>
<gene>
    <name evidence="9" type="ORF">CPB83DRAFT_844173</name>
</gene>
<evidence type="ECO:0000256" key="4">
    <source>
        <dbReference type="ARBA" id="ARBA00023027"/>
    </source>
</evidence>
<dbReference type="PROSITE" id="PS50305">
    <property type="entry name" value="SIRTUIN"/>
    <property type="match status" value="1"/>
</dbReference>
<feature type="binding site" evidence="6 7">
    <location>
        <position position="155"/>
    </location>
    <ligand>
        <name>Zn(2+)</name>
        <dbReference type="ChEBI" id="CHEBI:29105"/>
    </ligand>
</feature>
<dbReference type="Proteomes" id="UP000807306">
    <property type="component" value="Unassembled WGS sequence"/>
</dbReference>
<feature type="binding site" evidence="6">
    <location>
        <begin position="30"/>
        <end position="49"/>
    </location>
    <ligand>
        <name>NAD(+)</name>
        <dbReference type="ChEBI" id="CHEBI:57540"/>
    </ligand>
</feature>
<comment type="subcellular location">
    <subcellularLocation>
        <location evidence="1 6">Mitochondrion</location>
    </subcellularLocation>
</comment>
<dbReference type="SUPFAM" id="SSF52467">
    <property type="entry name" value="DHS-like NAD/FAD-binding domain"/>
    <property type="match status" value="1"/>
</dbReference>
<dbReference type="HAMAP" id="MF_01121">
    <property type="entry name" value="Sirtuin_ClassIII"/>
    <property type="match status" value="1"/>
</dbReference>
<evidence type="ECO:0000313" key="10">
    <source>
        <dbReference type="Proteomes" id="UP000807306"/>
    </source>
</evidence>
<feature type="binding site" evidence="6 7">
    <location>
        <position position="202"/>
    </location>
    <ligand>
        <name>Zn(2+)</name>
        <dbReference type="ChEBI" id="CHEBI:29105"/>
    </ligand>
</feature>
<evidence type="ECO:0000313" key="9">
    <source>
        <dbReference type="EMBL" id="KAF9534394.1"/>
    </source>
</evidence>
<feature type="binding site" evidence="6">
    <location>
        <position position="77"/>
    </location>
    <ligand>
        <name>substrate</name>
    </ligand>
</feature>
<comment type="domain">
    <text evidence="6">In contrast to class I sirtuins, class III sirtuins have only weak deacetylase activity. Difference in substrate specificity is probably due to a larger hydrophobic pocket with 2 residues (Tyr-74 and Arg-77) that bind to malonylated and succinylated substrates and define the specificity.</text>
</comment>
<dbReference type="EMBL" id="MU157826">
    <property type="protein sequence ID" value="KAF9534394.1"/>
    <property type="molecule type" value="Genomic_DNA"/>
</dbReference>
<sequence length="314" mass="34067">MRPIIVPPSQDIKAFQEVLKTSKNVIAVAGAGLSAASGIPTFRGAGGMWRKYVATDLATPEGFEDSPSLVWQFYHYRRESARKASPNDAHRTLAAFSQPQIRQRIAPGATFTLITQNVDNLSPRANNELAEHLPPGQYQEPSLFEMHGRLFDVLCTNEVCKHVEFNLASPICDGLAGTEDLVEQGVIDPIVDENKLPRCTKCGSLARPGVVWFGEMPHKLEQIDEIVGKADLCLVVGTSSVVYPAAGYAHQVKANGGKVAVFNLEKTDGDRKSDFRFLGACEEILPKALGLTKNDFSPDIPSAAKTKSAGDIFS</sequence>
<dbReference type="GO" id="GO:0036055">
    <property type="term" value="F:protein-succinyllysine desuccinylase activity"/>
    <property type="evidence" value="ECO:0007669"/>
    <property type="project" value="UniProtKB-UniRule"/>
</dbReference>
<evidence type="ECO:0000256" key="3">
    <source>
        <dbReference type="ARBA" id="ARBA00022679"/>
    </source>
</evidence>
<evidence type="ECO:0000256" key="5">
    <source>
        <dbReference type="ARBA" id="ARBA00023128"/>
    </source>
</evidence>
<keyword evidence="6 7" id="KW-0862">Zinc</keyword>
<keyword evidence="10" id="KW-1185">Reference proteome</keyword>
<evidence type="ECO:0000256" key="1">
    <source>
        <dbReference type="ARBA" id="ARBA00004173"/>
    </source>
</evidence>
<dbReference type="Gene3D" id="3.40.50.1220">
    <property type="entry name" value="TPP-binding domain"/>
    <property type="match status" value="1"/>
</dbReference>
<keyword evidence="6 7" id="KW-0479">Metal-binding</keyword>
<evidence type="ECO:0000256" key="6">
    <source>
        <dbReference type="HAMAP-Rule" id="MF_03160"/>
    </source>
</evidence>
<feature type="binding site" evidence="6">
    <location>
        <begin position="263"/>
        <end position="265"/>
    </location>
    <ligand>
        <name>NAD(+)</name>
        <dbReference type="ChEBI" id="CHEBI:57540"/>
    </ligand>
</feature>
<dbReference type="EC" id="2.3.1.-" evidence="6"/>
<dbReference type="GO" id="GO:0036054">
    <property type="term" value="F:protein-malonyllysine demalonylase activity"/>
    <property type="evidence" value="ECO:0007669"/>
    <property type="project" value="UniProtKB-UniRule"/>
</dbReference>
<comment type="caution">
    <text evidence="6">Lacks conserved residue(s) required for the propagation of feature annotation.</text>
</comment>
<dbReference type="InterPro" id="IPR003000">
    <property type="entry name" value="Sirtuin"/>
</dbReference>
<evidence type="ECO:0000259" key="8">
    <source>
        <dbReference type="PROSITE" id="PS50305"/>
    </source>
</evidence>
<name>A0A9P6JVZ6_9AGAR</name>
<dbReference type="InterPro" id="IPR027546">
    <property type="entry name" value="Sirtuin_class_III"/>
</dbReference>
<proteinExistence type="inferred from homology"/>
<comment type="caution">
    <text evidence="9">The sequence shown here is derived from an EMBL/GenBank/DDBJ whole genome shotgun (WGS) entry which is preliminary data.</text>
</comment>
<dbReference type="GO" id="GO:0017136">
    <property type="term" value="F:histone deacetylase activity, NAD-dependent"/>
    <property type="evidence" value="ECO:0007669"/>
    <property type="project" value="TreeGrafter"/>
</dbReference>
<dbReference type="Gene3D" id="3.30.1600.10">
    <property type="entry name" value="SIR2/SIRT2 'Small Domain"/>
    <property type="match status" value="1"/>
</dbReference>
<dbReference type="GO" id="GO:0070403">
    <property type="term" value="F:NAD+ binding"/>
    <property type="evidence" value="ECO:0007669"/>
    <property type="project" value="UniProtKB-UniRule"/>
</dbReference>
<comment type="catalytic activity">
    <reaction evidence="6">
        <text>N(6)-glutaryl-L-lysyl-[protein] + NAD(+) + H2O = 2''-O-glutaryl-ADP-D-ribose + nicotinamide + L-lysyl-[protein]</text>
        <dbReference type="Rhea" id="RHEA:47664"/>
        <dbReference type="Rhea" id="RHEA-COMP:9752"/>
        <dbReference type="Rhea" id="RHEA-COMP:11875"/>
        <dbReference type="ChEBI" id="CHEBI:15377"/>
        <dbReference type="ChEBI" id="CHEBI:17154"/>
        <dbReference type="ChEBI" id="CHEBI:29969"/>
        <dbReference type="ChEBI" id="CHEBI:57540"/>
        <dbReference type="ChEBI" id="CHEBI:87828"/>
        <dbReference type="ChEBI" id="CHEBI:87829"/>
    </reaction>
</comment>
<dbReference type="AlphaFoldDB" id="A0A9P6JVZ6"/>
<keyword evidence="5 6" id="KW-0496">Mitochondrion</keyword>
<comment type="cofactor">
    <cofactor evidence="6">
        <name>Zn(2+)</name>
        <dbReference type="ChEBI" id="CHEBI:29105"/>
    </cofactor>
    <text evidence="6">Binds 1 zinc ion per subunit.</text>
</comment>
<feature type="binding site" evidence="7">
    <location>
        <position position="199"/>
    </location>
    <ligand>
        <name>Zn(2+)</name>
        <dbReference type="ChEBI" id="CHEBI:29105"/>
    </ligand>
</feature>
<evidence type="ECO:0000256" key="2">
    <source>
        <dbReference type="ARBA" id="ARBA00006924"/>
    </source>
</evidence>
<dbReference type="GO" id="GO:0005634">
    <property type="term" value="C:nucleus"/>
    <property type="evidence" value="ECO:0007669"/>
    <property type="project" value="TreeGrafter"/>
</dbReference>
<feature type="binding site" evidence="6">
    <location>
        <begin position="237"/>
        <end position="239"/>
    </location>
    <ligand>
        <name>NAD(+)</name>
        <dbReference type="ChEBI" id="CHEBI:57540"/>
    </ligand>
</feature>
<comment type="similarity">
    <text evidence="2">Belongs to the sirtuin family. Class I subfamily.</text>
</comment>
<protein>
    <recommendedName>
        <fullName evidence="6">NAD-dependent protein deacylase</fullName>
        <ecNumber evidence="6">2.3.1.-</ecNumber>
    </recommendedName>
    <alternativeName>
        <fullName evidence="6">Regulatory protein SIR2 homolog 5</fullName>
    </alternativeName>
</protein>
<feature type="binding site" evidence="6">
    <location>
        <begin position="116"/>
        <end position="119"/>
    </location>
    <ligand>
        <name>NAD(+)</name>
        <dbReference type="ChEBI" id="CHEBI:57540"/>
    </ligand>
</feature>